<sequence length="336" mass="37913">MQQQGCEALYDMEELSVMGLVEVLGRLPRILKIRRHLIKHYLQSPPDIYIGIDAPDFNLGVEQKLHQQAIKTVHYVSPSVWAWKQKRVFKIKQGCNKILVFLPFEKAFYQRFDVPCEFVGHTLADQIPLVNPQKPALEQLGLDPNNKVLAMLPGSRNAEVGLLTPVFLAAAKQLTQRYPGLQIVVPLVNQRRREQFEALLAEHAPELNLTLVDGQARTVMTAADVVLLASGTATLEAMLVKRPMVVAYRFKPLTYRIAKLIVKAKFAALPNLLADKMLVQEYVQEQCTSDNIVQEVARLFDTDNSELLARFNQLHQQIRCDADQKAAQAIVDVINS</sequence>
<protein>
    <recommendedName>
        <fullName evidence="4 11">Lipid-A-disaccharide synthase</fullName>
        <ecNumber evidence="3 11">2.4.1.182</ecNumber>
    </recommendedName>
</protein>
<comment type="function">
    <text evidence="1 11">Condensation of UDP-2,3-diacylglucosamine and 2,3-diacylglucosamine-1-phosphate to form lipid A disaccharide, a precursor of lipid A, a phosphorylated glycolipid that anchors the lipopolysaccharide to the outer membrane of the cell.</text>
</comment>
<dbReference type="Proteomes" id="UP000651977">
    <property type="component" value="Unassembled WGS sequence"/>
</dbReference>
<comment type="similarity">
    <text evidence="2 11">Belongs to the LpxB family.</text>
</comment>
<keyword evidence="5 11" id="KW-0444">Lipid biosynthesis</keyword>
<reference evidence="13" key="1">
    <citation type="journal article" date="2019" name="Int. J. Syst. Evol. Microbiol.">
        <title>The Global Catalogue of Microorganisms (GCM) 10K type strain sequencing project: providing services to taxonomists for standard genome sequencing and annotation.</title>
        <authorList>
            <consortium name="The Broad Institute Genomics Platform"/>
            <consortium name="The Broad Institute Genome Sequencing Center for Infectious Disease"/>
            <person name="Wu L."/>
            <person name="Ma J."/>
        </authorList>
    </citation>
    <scope>NUCLEOTIDE SEQUENCE [LARGE SCALE GENOMIC DNA]</scope>
    <source>
        <strain evidence="13">CGMCC 1.10131</strain>
    </source>
</reference>
<comment type="caution">
    <text evidence="12">The sequence shown here is derived from an EMBL/GenBank/DDBJ whole genome shotgun (WGS) entry which is preliminary data.</text>
</comment>
<evidence type="ECO:0000256" key="2">
    <source>
        <dbReference type="ARBA" id="ARBA00007868"/>
    </source>
</evidence>
<dbReference type="PANTHER" id="PTHR30372:SF4">
    <property type="entry name" value="LIPID-A-DISACCHARIDE SYNTHASE, MITOCHONDRIAL-RELATED"/>
    <property type="match status" value="1"/>
</dbReference>
<name>A0ABQ1I0U3_9ALTE</name>
<evidence type="ECO:0000256" key="10">
    <source>
        <dbReference type="ARBA" id="ARBA00048975"/>
    </source>
</evidence>
<evidence type="ECO:0000256" key="4">
    <source>
        <dbReference type="ARBA" id="ARBA00020902"/>
    </source>
</evidence>
<evidence type="ECO:0000313" key="13">
    <source>
        <dbReference type="Proteomes" id="UP000651977"/>
    </source>
</evidence>
<keyword evidence="9 11" id="KW-0443">Lipid metabolism</keyword>
<keyword evidence="8 11" id="KW-0808">Transferase</keyword>
<keyword evidence="7 11" id="KW-0328">Glycosyltransferase</keyword>
<dbReference type="InterPro" id="IPR003835">
    <property type="entry name" value="Glyco_trans_19"/>
</dbReference>
<dbReference type="NCBIfam" id="TIGR00215">
    <property type="entry name" value="lpxB"/>
    <property type="match status" value="1"/>
</dbReference>
<proteinExistence type="inferred from homology"/>
<evidence type="ECO:0000256" key="5">
    <source>
        <dbReference type="ARBA" id="ARBA00022516"/>
    </source>
</evidence>
<keyword evidence="13" id="KW-1185">Reference proteome</keyword>
<evidence type="ECO:0000256" key="8">
    <source>
        <dbReference type="ARBA" id="ARBA00022679"/>
    </source>
</evidence>
<organism evidence="12 13">
    <name type="scientific">Agarivorans gilvus</name>
    <dbReference type="NCBI Taxonomy" id="680279"/>
    <lineage>
        <taxon>Bacteria</taxon>
        <taxon>Pseudomonadati</taxon>
        <taxon>Pseudomonadota</taxon>
        <taxon>Gammaproteobacteria</taxon>
        <taxon>Alteromonadales</taxon>
        <taxon>Alteromonadaceae</taxon>
        <taxon>Agarivorans</taxon>
    </lineage>
</organism>
<evidence type="ECO:0000256" key="1">
    <source>
        <dbReference type="ARBA" id="ARBA00002056"/>
    </source>
</evidence>
<comment type="pathway">
    <text evidence="11">Bacterial outer membrane biogenesis; LPS lipid A biosynthesis.</text>
</comment>
<evidence type="ECO:0000256" key="3">
    <source>
        <dbReference type="ARBA" id="ARBA00012687"/>
    </source>
</evidence>
<dbReference type="EMBL" id="BMDY01000006">
    <property type="protein sequence ID" value="GGB01683.1"/>
    <property type="molecule type" value="Genomic_DNA"/>
</dbReference>
<accession>A0ABQ1I0U3</accession>
<dbReference type="PANTHER" id="PTHR30372">
    <property type="entry name" value="LIPID-A-DISACCHARIDE SYNTHASE"/>
    <property type="match status" value="1"/>
</dbReference>
<evidence type="ECO:0000256" key="9">
    <source>
        <dbReference type="ARBA" id="ARBA00023098"/>
    </source>
</evidence>
<dbReference type="Gene3D" id="3.40.50.2000">
    <property type="entry name" value="Glycogen Phosphorylase B"/>
    <property type="match status" value="1"/>
</dbReference>
<comment type="catalytic activity">
    <reaction evidence="10 11">
        <text>a lipid X + a UDP-2-N,3-O-bis[(3R)-3-hydroxyacyl]-alpha-D-glucosamine = a lipid A disaccharide + UDP + H(+)</text>
        <dbReference type="Rhea" id="RHEA:67828"/>
        <dbReference type="ChEBI" id="CHEBI:15378"/>
        <dbReference type="ChEBI" id="CHEBI:58223"/>
        <dbReference type="ChEBI" id="CHEBI:137748"/>
        <dbReference type="ChEBI" id="CHEBI:176338"/>
        <dbReference type="ChEBI" id="CHEBI:176343"/>
        <dbReference type="EC" id="2.4.1.182"/>
    </reaction>
</comment>
<dbReference type="SUPFAM" id="SSF53756">
    <property type="entry name" value="UDP-Glycosyltransferase/glycogen phosphorylase"/>
    <property type="match status" value="1"/>
</dbReference>
<dbReference type="EC" id="2.4.1.182" evidence="3 11"/>
<gene>
    <name evidence="11 12" type="primary">lpxB</name>
    <name evidence="12" type="ORF">GCM10007414_13640</name>
</gene>
<dbReference type="HAMAP" id="MF_00392">
    <property type="entry name" value="LpxB"/>
    <property type="match status" value="1"/>
</dbReference>
<evidence type="ECO:0000256" key="7">
    <source>
        <dbReference type="ARBA" id="ARBA00022676"/>
    </source>
</evidence>
<evidence type="ECO:0000313" key="12">
    <source>
        <dbReference type="EMBL" id="GGB01683.1"/>
    </source>
</evidence>
<evidence type="ECO:0000256" key="6">
    <source>
        <dbReference type="ARBA" id="ARBA00022556"/>
    </source>
</evidence>
<keyword evidence="6 11" id="KW-0441">Lipid A biosynthesis</keyword>
<evidence type="ECO:0000256" key="11">
    <source>
        <dbReference type="HAMAP-Rule" id="MF_00392"/>
    </source>
</evidence>
<dbReference type="Pfam" id="PF02684">
    <property type="entry name" value="LpxB"/>
    <property type="match status" value="1"/>
</dbReference>